<feature type="binding site" evidence="9">
    <location>
        <begin position="567"/>
        <end position="568"/>
    </location>
    <ligand>
        <name>FAD</name>
        <dbReference type="ChEBI" id="CHEBI:57692"/>
    </ligand>
</feature>
<evidence type="ECO:0000256" key="5">
    <source>
        <dbReference type="ARBA" id="ARBA00022827"/>
    </source>
</evidence>
<comment type="cofactor">
    <cofactor evidence="1 9">
        <name>FAD</name>
        <dbReference type="ChEBI" id="CHEBI:57692"/>
    </cofactor>
</comment>
<evidence type="ECO:0000313" key="11">
    <source>
        <dbReference type="EMBL" id="KAF5367873.1"/>
    </source>
</evidence>
<keyword evidence="12" id="KW-1185">Reference proteome</keyword>
<sequence>MLIADYVIVGAGLAGIPLAVRLSENPNVTVTVLEAGGDKFHDVNLDTPAYILNNLGDPNKDWSFFSAPQAHLGGRSLYLPRGKGIGGSSLLHYMEVNRASVVEYNALGQLVSPDWSWNNLLSYFRKSETFTYSKQEVQEYGFQFDKLYQGTKGPVQRTIPRWIDQIAQPWIKTLKLMGIQYDADANDGGLTGAWLSTHTIDRHSVRSSAASASAYYEPNQSRANLKVITGAHAARVLTSTTKGTDAVVATGVEFLKDGTQQTIQANKEVILCAGSYQTPQLLELSGIGDPDVLSKFDIPVVVDLPGVGKNLQVSSEHVTVPYTAKLTPGHTTWENLTDPSFAKEQEDLYKTAGGGMLSTVPSTFAFLPFKDFDQDGTIARSINSLTLPNTTSIAVQKQWVHEAGVAFLELNAFDRFIPGLTVTKPEPNTNYMSTFVILLHPFSRGSVHIASRDPTAPPNIDVNMLEHDTDIAILVRGYRIVRELARAGPLKDHIASEVSPGEQVQTDEELAEYIRKTAGTTYHPVATVSMLPRNLGGCVDAELKVYGTANLRVVDASIFPFQMSGHPQATLYAVVEKIADVIKSENRK</sequence>
<dbReference type="Gene3D" id="3.30.560.10">
    <property type="entry name" value="Glucose Oxidase, domain 3"/>
    <property type="match status" value="1"/>
</dbReference>
<dbReference type="Pfam" id="PF00732">
    <property type="entry name" value="GMC_oxred_N"/>
    <property type="match status" value="1"/>
</dbReference>
<organism evidence="11 12">
    <name type="scientific">Tricholomella constricta</name>
    <dbReference type="NCBI Taxonomy" id="117010"/>
    <lineage>
        <taxon>Eukaryota</taxon>
        <taxon>Fungi</taxon>
        <taxon>Dikarya</taxon>
        <taxon>Basidiomycota</taxon>
        <taxon>Agaricomycotina</taxon>
        <taxon>Agaricomycetes</taxon>
        <taxon>Agaricomycetidae</taxon>
        <taxon>Agaricales</taxon>
        <taxon>Tricholomatineae</taxon>
        <taxon>Lyophyllaceae</taxon>
        <taxon>Tricholomella</taxon>
    </lineage>
</organism>
<name>A0A8H5GMV1_9AGAR</name>
<feature type="active site" description="Proton acceptor" evidence="8">
    <location>
        <position position="566"/>
    </location>
</feature>
<dbReference type="InterPro" id="IPR012132">
    <property type="entry name" value="GMC_OxRdtase"/>
</dbReference>
<dbReference type="PANTHER" id="PTHR11552:SF201">
    <property type="entry name" value="GLUCOSE-METHANOL-CHOLINE OXIDOREDUCTASE N-TERMINAL DOMAIN-CONTAINING PROTEIN"/>
    <property type="match status" value="1"/>
</dbReference>
<feature type="active site" description="Proton donor" evidence="8">
    <location>
        <position position="523"/>
    </location>
</feature>
<dbReference type="SUPFAM" id="SSF51905">
    <property type="entry name" value="FAD/NAD(P)-binding domain"/>
    <property type="match status" value="1"/>
</dbReference>
<evidence type="ECO:0000256" key="2">
    <source>
        <dbReference type="ARBA" id="ARBA00010790"/>
    </source>
</evidence>
<dbReference type="GO" id="GO:0050660">
    <property type="term" value="F:flavin adenine dinucleotide binding"/>
    <property type="evidence" value="ECO:0007669"/>
    <property type="project" value="InterPro"/>
</dbReference>
<reference evidence="11 12" key="1">
    <citation type="journal article" date="2020" name="ISME J.">
        <title>Uncovering the hidden diversity of litter-decomposition mechanisms in mushroom-forming fungi.</title>
        <authorList>
            <person name="Floudas D."/>
            <person name="Bentzer J."/>
            <person name="Ahren D."/>
            <person name="Johansson T."/>
            <person name="Persson P."/>
            <person name="Tunlid A."/>
        </authorList>
    </citation>
    <scope>NUCLEOTIDE SEQUENCE [LARGE SCALE GENOMIC DNA]</scope>
    <source>
        <strain evidence="11 12">CBS 661.87</strain>
    </source>
</reference>
<evidence type="ECO:0000256" key="6">
    <source>
        <dbReference type="ARBA" id="ARBA00023002"/>
    </source>
</evidence>
<keyword evidence="3" id="KW-0285">Flavoprotein</keyword>
<dbReference type="GO" id="GO:0016614">
    <property type="term" value="F:oxidoreductase activity, acting on CH-OH group of donors"/>
    <property type="evidence" value="ECO:0007669"/>
    <property type="project" value="InterPro"/>
</dbReference>
<proteinExistence type="inferred from homology"/>
<feature type="domain" description="Glucose-methanol-choline oxidoreductase N-terminal" evidence="10">
    <location>
        <begin position="274"/>
        <end position="288"/>
    </location>
</feature>
<dbReference type="Proteomes" id="UP000565441">
    <property type="component" value="Unassembled WGS sequence"/>
</dbReference>
<dbReference type="PIRSF" id="PIRSF000137">
    <property type="entry name" value="Alcohol_oxidase"/>
    <property type="match status" value="1"/>
</dbReference>
<dbReference type="AlphaFoldDB" id="A0A8H5GMV1"/>
<evidence type="ECO:0000256" key="1">
    <source>
        <dbReference type="ARBA" id="ARBA00001974"/>
    </source>
</evidence>
<dbReference type="PROSITE" id="PS00624">
    <property type="entry name" value="GMC_OXRED_2"/>
    <property type="match status" value="1"/>
</dbReference>
<evidence type="ECO:0000259" key="10">
    <source>
        <dbReference type="PROSITE" id="PS00624"/>
    </source>
</evidence>
<dbReference type="InterPro" id="IPR007867">
    <property type="entry name" value="GMC_OxRtase_C"/>
</dbReference>
<evidence type="ECO:0000256" key="3">
    <source>
        <dbReference type="ARBA" id="ARBA00022630"/>
    </source>
</evidence>
<evidence type="ECO:0000256" key="8">
    <source>
        <dbReference type="PIRSR" id="PIRSR000137-1"/>
    </source>
</evidence>
<dbReference type="Pfam" id="PF05199">
    <property type="entry name" value="GMC_oxred_C"/>
    <property type="match status" value="1"/>
</dbReference>
<evidence type="ECO:0000313" key="12">
    <source>
        <dbReference type="Proteomes" id="UP000565441"/>
    </source>
</evidence>
<evidence type="ECO:0000256" key="4">
    <source>
        <dbReference type="ARBA" id="ARBA00022729"/>
    </source>
</evidence>
<dbReference type="OrthoDB" id="269227at2759"/>
<accession>A0A8H5GMV1</accession>
<keyword evidence="6" id="KW-0560">Oxidoreductase</keyword>
<dbReference type="PANTHER" id="PTHR11552">
    <property type="entry name" value="GLUCOSE-METHANOL-CHOLINE GMC OXIDOREDUCTASE"/>
    <property type="match status" value="1"/>
</dbReference>
<dbReference type="EMBL" id="JAACJP010000063">
    <property type="protein sequence ID" value="KAF5367873.1"/>
    <property type="molecule type" value="Genomic_DNA"/>
</dbReference>
<dbReference type="Gene3D" id="3.50.50.60">
    <property type="entry name" value="FAD/NAD(P)-binding domain"/>
    <property type="match status" value="1"/>
</dbReference>
<evidence type="ECO:0000256" key="7">
    <source>
        <dbReference type="ARBA" id="ARBA00023180"/>
    </source>
</evidence>
<protein>
    <recommendedName>
        <fullName evidence="10">Glucose-methanol-choline oxidoreductase N-terminal domain-containing protein</fullName>
    </recommendedName>
</protein>
<dbReference type="InterPro" id="IPR036188">
    <property type="entry name" value="FAD/NAD-bd_sf"/>
</dbReference>
<dbReference type="InterPro" id="IPR000172">
    <property type="entry name" value="GMC_OxRdtase_N"/>
</dbReference>
<gene>
    <name evidence="11" type="ORF">D9615_010490</name>
</gene>
<comment type="caution">
    <text evidence="11">The sequence shown here is derived from an EMBL/GenBank/DDBJ whole genome shotgun (WGS) entry which is preliminary data.</text>
</comment>
<dbReference type="SUPFAM" id="SSF54373">
    <property type="entry name" value="FAD-linked reductases, C-terminal domain"/>
    <property type="match status" value="1"/>
</dbReference>
<keyword evidence="7" id="KW-0325">Glycoprotein</keyword>
<comment type="similarity">
    <text evidence="2">Belongs to the GMC oxidoreductase family.</text>
</comment>
<keyword evidence="5 9" id="KW-0274">FAD</keyword>
<keyword evidence="4" id="KW-0732">Signal</keyword>
<evidence type="ECO:0000256" key="9">
    <source>
        <dbReference type="PIRSR" id="PIRSR000137-2"/>
    </source>
</evidence>